<dbReference type="EMBL" id="RHIB01000004">
    <property type="protein sequence ID" value="RNA66303.1"/>
    <property type="molecule type" value="Genomic_DNA"/>
</dbReference>
<dbReference type="Pfam" id="PF11181">
    <property type="entry name" value="YflT"/>
    <property type="match status" value="1"/>
</dbReference>
<evidence type="ECO:0000313" key="3">
    <source>
        <dbReference type="Proteomes" id="UP000278746"/>
    </source>
</evidence>
<sequence length="114" mass="12775">MEPLYKEFYNDEEVVSAVETLKSKGVDDDNVFILTHDDDRTDRVADNADANTVSLKQQGLDTSVKNVFRKKGDELRAQFEELGFSSDKAHSLEEKLDEGKVIVVVKDAPSDLVL</sequence>
<dbReference type="AlphaFoldDB" id="A0A3M7TMX8"/>
<keyword evidence="3" id="KW-1185">Reference proteome</keyword>
<dbReference type="OrthoDB" id="2353304at2"/>
<protein>
    <submittedName>
        <fullName evidence="2">General stress protein</fullName>
    </submittedName>
</protein>
<comment type="caution">
    <text evidence="2">The sequence shown here is derived from an EMBL/GenBank/DDBJ whole genome shotgun (WGS) entry which is preliminary data.</text>
</comment>
<organism evidence="2 3">
    <name type="scientific">Alteribacter keqinensis</name>
    <dbReference type="NCBI Taxonomy" id="2483800"/>
    <lineage>
        <taxon>Bacteria</taxon>
        <taxon>Bacillati</taxon>
        <taxon>Bacillota</taxon>
        <taxon>Bacilli</taxon>
        <taxon>Bacillales</taxon>
        <taxon>Bacillaceae</taxon>
        <taxon>Alteribacter</taxon>
    </lineage>
</organism>
<evidence type="ECO:0000259" key="1">
    <source>
        <dbReference type="Pfam" id="PF11181"/>
    </source>
</evidence>
<feature type="domain" description="General stress protein 17M-like" evidence="1">
    <location>
        <begin position="4"/>
        <end position="99"/>
    </location>
</feature>
<reference evidence="2 3" key="1">
    <citation type="submission" date="2018-10" db="EMBL/GenBank/DDBJ databases">
        <title>Bacillus Keqinensis sp. nov., a moderately halophilic bacterium isolated from a saline-alkaline lake.</title>
        <authorList>
            <person name="Wang H."/>
        </authorList>
    </citation>
    <scope>NUCLEOTIDE SEQUENCE [LARGE SCALE GENOMIC DNA]</scope>
    <source>
        <strain evidence="2 3">KQ-3</strain>
    </source>
</reference>
<dbReference type="Proteomes" id="UP000278746">
    <property type="component" value="Unassembled WGS sequence"/>
</dbReference>
<evidence type="ECO:0000313" key="2">
    <source>
        <dbReference type="EMBL" id="RNA66303.1"/>
    </source>
</evidence>
<proteinExistence type="predicted"/>
<dbReference type="RefSeq" id="WP_122901768.1">
    <property type="nucleotide sequence ID" value="NZ_RHIB01000004.1"/>
</dbReference>
<gene>
    <name evidence="2" type="ORF">EBO34_19485</name>
</gene>
<dbReference type="InterPro" id="IPR025889">
    <property type="entry name" value="GSP17M-like_dom"/>
</dbReference>
<accession>A0A3M7TMX8</accession>
<name>A0A3M7TMX8_9BACI</name>